<dbReference type="PROSITE" id="PS00126">
    <property type="entry name" value="PDEASE_I_1"/>
    <property type="match status" value="1"/>
</dbReference>
<evidence type="ECO:0000259" key="5">
    <source>
        <dbReference type="PROSITE" id="PS51845"/>
    </source>
</evidence>
<evidence type="ECO:0000313" key="7">
    <source>
        <dbReference type="Proteomes" id="UP001363151"/>
    </source>
</evidence>
<dbReference type="CDD" id="cd00077">
    <property type="entry name" value="HDc"/>
    <property type="match status" value="1"/>
</dbReference>
<dbReference type="EMBL" id="JBBJCI010000216">
    <property type="protein sequence ID" value="KAK7240106.1"/>
    <property type="molecule type" value="Genomic_DNA"/>
</dbReference>
<keyword evidence="7" id="KW-1185">Reference proteome</keyword>
<keyword evidence="1 3" id="KW-0479">Metal-binding</keyword>
<evidence type="ECO:0000313" key="6">
    <source>
        <dbReference type="EMBL" id="KAK7240106.1"/>
    </source>
</evidence>
<comment type="caution">
    <text evidence="6">The sequence shown here is derived from an EMBL/GenBank/DDBJ whole genome shotgun (WGS) entry which is preliminary data.</text>
</comment>
<organism evidence="6 7">
    <name type="scientific">Aureococcus anophagefferens</name>
    <name type="common">Harmful bloom alga</name>
    <dbReference type="NCBI Taxonomy" id="44056"/>
    <lineage>
        <taxon>Eukaryota</taxon>
        <taxon>Sar</taxon>
        <taxon>Stramenopiles</taxon>
        <taxon>Ochrophyta</taxon>
        <taxon>Pelagophyceae</taxon>
        <taxon>Pelagomonadales</taxon>
        <taxon>Pelagomonadaceae</taxon>
        <taxon>Aureococcus</taxon>
    </lineage>
</organism>
<evidence type="ECO:0000256" key="1">
    <source>
        <dbReference type="ARBA" id="ARBA00022723"/>
    </source>
</evidence>
<proteinExistence type="inferred from homology"/>
<feature type="region of interest" description="Disordered" evidence="4">
    <location>
        <begin position="123"/>
        <end position="155"/>
    </location>
</feature>
<gene>
    <name evidence="6" type="primary">PDE6</name>
    <name evidence="6" type="ORF">SO694_00117040</name>
</gene>
<dbReference type="PRINTS" id="PR00387">
    <property type="entry name" value="PDIESTERASE1"/>
</dbReference>
<dbReference type="InterPro" id="IPR023088">
    <property type="entry name" value="PDEase"/>
</dbReference>
<comment type="cofactor">
    <cofactor evidence="3">
        <name>a divalent metal cation</name>
        <dbReference type="ChEBI" id="CHEBI:60240"/>
    </cofactor>
    <text evidence="3">Binds 2 divalent metal cations per subunit. Site 1 may preferentially bind zinc ions, while site 2 has a preference for magnesium and/or manganese ions.</text>
</comment>
<comment type="similarity">
    <text evidence="3">Belongs to the cyclic nucleotide phosphodiesterase family.</text>
</comment>
<evidence type="ECO:0000256" key="4">
    <source>
        <dbReference type="SAM" id="MobiDB-lite"/>
    </source>
</evidence>
<name>A0ABR1FWR7_AURAN</name>
<accession>A0ABR1FWR7</accession>
<dbReference type="PANTHER" id="PTHR11347">
    <property type="entry name" value="CYCLIC NUCLEOTIDE PHOSPHODIESTERASE"/>
    <property type="match status" value="1"/>
</dbReference>
<dbReference type="InterPro" id="IPR003607">
    <property type="entry name" value="HD/PDEase_dom"/>
</dbReference>
<dbReference type="InterPro" id="IPR023174">
    <property type="entry name" value="PDEase_CS"/>
</dbReference>
<dbReference type="Gene3D" id="1.10.1300.10">
    <property type="entry name" value="3'5'-cyclic nucleotide phosphodiesterase, catalytic domain"/>
    <property type="match status" value="1"/>
</dbReference>
<evidence type="ECO:0000256" key="2">
    <source>
        <dbReference type="ARBA" id="ARBA00022801"/>
    </source>
</evidence>
<protein>
    <recommendedName>
        <fullName evidence="3">Phosphodiesterase</fullName>
        <ecNumber evidence="3">3.1.4.-</ecNumber>
    </recommendedName>
</protein>
<reference evidence="6 7" key="1">
    <citation type="submission" date="2024-03" db="EMBL/GenBank/DDBJ databases">
        <title>Aureococcus anophagefferens CCMP1851 and Kratosvirus quantuckense: Draft genome of a second virus-susceptible host strain in the model system.</title>
        <authorList>
            <person name="Chase E."/>
            <person name="Truchon A.R."/>
            <person name="Schepens W."/>
            <person name="Wilhelm S.W."/>
        </authorList>
    </citation>
    <scope>NUCLEOTIDE SEQUENCE [LARGE SCALE GENOMIC DNA]</scope>
    <source>
        <strain evidence="6 7">CCMP1851</strain>
    </source>
</reference>
<dbReference type="InterPro" id="IPR036971">
    <property type="entry name" value="PDEase_catalytic_dom_sf"/>
</dbReference>
<dbReference type="InterPro" id="IPR002073">
    <property type="entry name" value="PDEase_catalytic_dom"/>
</dbReference>
<dbReference type="Pfam" id="PF00233">
    <property type="entry name" value="PDEase_I"/>
    <property type="match status" value="1"/>
</dbReference>
<feature type="compositionally biased region" description="Polar residues" evidence="4">
    <location>
        <begin position="140"/>
        <end position="155"/>
    </location>
</feature>
<dbReference type="PROSITE" id="PS51845">
    <property type="entry name" value="PDEASE_I_2"/>
    <property type="match status" value="1"/>
</dbReference>
<keyword evidence="2 3" id="KW-0378">Hydrolase</keyword>
<evidence type="ECO:0000256" key="3">
    <source>
        <dbReference type="RuleBase" id="RU363067"/>
    </source>
</evidence>
<dbReference type="Proteomes" id="UP001363151">
    <property type="component" value="Unassembled WGS sequence"/>
</dbReference>
<dbReference type="EC" id="3.1.4.-" evidence="3"/>
<feature type="domain" description="PDEase" evidence="5">
    <location>
        <begin position="188"/>
        <end position="519"/>
    </location>
</feature>
<sequence>MDYVELELVSDAEASAWGGFAAPRRSLNGAAEAQGADPPSNAAGARESAKRALELGLALSAGARGGDAEVRALLEALEEVALRSAAAEADAAADSPAERQRDWMDVASTMDTDAELQDMMAAAGPEGDEEEGDDDEPTALETSQGETRRPSSSTAAALGILESTTLPTSSFELEGPASPTRMLYGRALGVQPSDHQRKACAEVYGDWGRCVLDLQRACDGHALAMVGADLIEAHGLRTTFGLDAAKMGRFLARVEGDYGNDNPYHNSVHGADVLVATHLFLAKFDVLPHLAPIMLLAGFLAAIVHDFNHPGTNNAFEVKIASPLAVRHSDDSVLERHHLAAAFEILYRKEYDVLEALDGDERKQLRGAMIDVVLATDLRGNFDFIKKLEKIPRKGPEPDAPWPLPRDAKDDPKLALTVAVKFADIGHALKPFDQHEKWSMLVTEEFYKIGDREKALGVPVSFLCDRDKDTNMAKSQIGYFKFVCNPFYKAVAELVDAKLGPFDNLESNLWQWFLLYKGEALPTAAPGKKSAKRTRRASAAILRPHIAANGAAAPAVAANGGAPDLLAASGRAPTPRRHSSVLSKKEVDSSLAGGKKLRVANEI</sequence>
<dbReference type="SUPFAM" id="SSF109604">
    <property type="entry name" value="HD-domain/PDEase-like"/>
    <property type="match status" value="1"/>
</dbReference>
<feature type="compositionally biased region" description="Acidic residues" evidence="4">
    <location>
        <begin position="126"/>
        <end position="138"/>
    </location>
</feature>